<dbReference type="KEGG" id="mod:AS202_03540"/>
<reference evidence="1 2" key="1">
    <citation type="journal article" date="2016" name="J. Zhejiang Univ. Sci. B">
        <title>Antibiotic resistance mechanisms of Myroides sp.</title>
        <authorList>
            <person name="Hu S."/>
            <person name="Yuan S."/>
            <person name="Qu H."/>
            <person name="Jiang T."/>
            <person name="Zhou Y."/>
            <person name="Wang M."/>
            <person name="Ming D."/>
        </authorList>
    </citation>
    <scope>NUCLEOTIDE SEQUENCE [LARGE SCALE GENOMIC DNA]</scope>
    <source>
        <strain evidence="1 2">PR63039</strain>
    </source>
</reference>
<organism evidence="1 2">
    <name type="scientific">Myroides odoratimimus</name>
    <dbReference type="NCBI Taxonomy" id="76832"/>
    <lineage>
        <taxon>Bacteria</taxon>
        <taxon>Pseudomonadati</taxon>
        <taxon>Bacteroidota</taxon>
        <taxon>Flavobacteriia</taxon>
        <taxon>Flavobacteriales</taxon>
        <taxon>Flavobacteriaceae</taxon>
        <taxon>Myroides</taxon>
    </lineage>
</organism>
<proteinExistence type="predicted"/>
<dbReference type="EMBL" id="CP013690">
    <property type="protein sequence ID" value="ALU25285.1"/>
    <property type="molecule type" value="Genomic_DNA"/>
</dbReference>
<dbReference type="GeneID" id="66973882"/>
<dbReference type="RefSeq" id="WP_006259676.1">
    <property type="nucleotide sequence ID" value="NZ_BCMQ01000005.1"/>
</dbReference>
<dbReference type="Proteomes" id="UP000069030">
    <property type="component" value="Chromosome"/>
</dbReference>
<dbReference type="AlphaFoldDB" id="A0A0S7EA76"/>
<evidence type="ECO:0000313" key="1">
    <source>
        <dbReference type="EMBL" id="ALU25285.1"/>
    </source>
</evidence>
<accession>A0A0S7EA76</accession>
<gene>
    <name evidence="1" type="ORF">AS202_03540</name>
</gene>
<sequence>MAQIGSTRARIVLNFKEQQSLVISHSTVDLNLNRGEVYTQGAETGILKNHVIIKCSTPYELSVRTINPYFQYESTLSSLPVSIIHIKPSVATSTLLNFPLRLSTINLSDKPQIILQSENRSNSQQIDVNYAIPKQNIVSILNKKAGTYKTEIIYTLLPH</sequence>
<name>A0A0S7EA76_9FLAO</name>
<evidence type="ECO:0000313" key="2">
    <source>
        <dbReference type="Proteomes" id="UP000069030"/>
    </source>
</evidence>
<protein>
    <submittedName>
        <fullName evidence="1">Uncharacterized protein</fullName>
    </submittedName>
</protein>